<dbReference type="AlphaFoldDB" id="I3ILQ2"/>
<name>I3ILQ2_9BACT</name>
<dbReference type="eggNOG" id="COG3419">
    <property type="taxonomic scope" value="Bacteria"/>
</dbReference>
<proteinExistence type="predicted"/>
<evidence type="ECO:0000313" key="1">
    <source>
        <dbReference type="EMBL" id="GAB62647.1"/>
    </source>
</evidence>
<dbReference type="InterPro" id="IPR023366">
    <property type="entry name" value="ATP_synth_asu-like_sf"/>
</dbReference>
<keyword evidence="2" id="KW-1185">Reference proteome</keyword>
<dbReference type="OrthoDB" id="5508363at2"/>
<accession>I3ILQ2</accession>
<dbReference type="Proteomes" id="UP000002985">
    <property type="component" value="Unassembled WGS sequence"/>
</dbReference>
<dbReference type="InterPro" id="IPR044000">
    <property type="entry name" value="Phage_tube_2"/>
</dbReference>
<organism evidence="1 2">
    <name type="scientific">Candidatus Jettenia caeni</name>
    <dbReference type="NCBI Taxonomy" id="247490"/>
    <lineage>
        <taxon>Bacteria</taxon>
        <taxon>Pseudomonadati</taxon>
        <taxon>Planctomycetota</taxon>
        <taxon>Candidatus Brocadiia</taxon>
        <taxon>Candidatus Brocadiales</taxon>
        <taxon>Candidatus Brocadiaceae</taxon>
        <taxon>Candidatus Jettenia</taxon>
    </lineage>
</organism>
<gene>
    <name evidence="1" type="ORF">KSU1_C1051</name>
</gene>
<comment type="caution">
    <text evidence="1">The sequence shown here is derived from an EMBL/GenBank/DDBJ whole genome shotgun (WGS) entry which is preliminary data.</text>
</comment>
<protein>
    <submittedName>
        <fullName evidence="1">Uncharacterized protein</fullName>
    </submittedName>
</protein>
<dbReference type="EMBL" id="BAFH01000003">
    <property type="protein sequence ID" value="GAB62647.1"/>
    <property type="molecule type" value="Genomic_DNA"/>
</dbReference>
<dbReference type="Pfam" id="PF18906">
    <property type="entry name" value="Phage_tube_2"/>
    <property type="match status" value="1"/>
</dbReference>
<evidence type="ECO:0000313" key="2">
    <source>
        <dbReference type="Proteomes" id="UP000002985"/>
    </source>
</evidence>
<sequence length="428" mass="46336">MGLAGVEVKGAVKKAATWNTAVTCGANDGILLLPTTLKREAEIDLDDSLGNFFTEDGTPGAVKVSGDIPCYLRYDGNTGLLLALFMGIAGVPTLDGTTKSVTSITRTSTTATATVSSHGYTTGDVVTIAGATQSQYNGTFTITVIDTNSFTYTVTGSPTTPATGTIVCRKTTTGVPAYNYIYKWNKIIDGLFCTFCLNMKDYIEEAVSVKVVGFTLKGDVGNPLQIIFHVIANNKEYASIVNTTTTFNNVTYVEKSNRVRFSEGVFRINDKSGAGFAAGDKVYPSAFELKVMRKLEGVYTGQYLDQTGTAKQELIDEPQNAGMPEVSLTLTFPRHTSTTYLTTLINDTRKKMDITFTGALIEGASYRSFKLQFPHLQLKNDNITEEPGIIKEPLEFLVQATSDTPLGMGITDPFWISGTNRRNTDPLV</sequence>
<reference evidence="1 2" key="1">
    <citation type="journal article" date="2012" name="FEBS Lett.">
        <title>Anammox organism KSU-1 expresses a NirK-type copper-containing nitrite reductase instead of a NirS-type with cytochrome cd1.</title>
        <authorList>
            <person name="Hira D."/>
            <person name="Toh H."/>
            <person name="Migita C.T."/>
            <person name="Okubo H."/>
            <person name="Nishiyama T."/>
            <person name="Hattori M."/>
            <person name="Furukawa K."/>
            <person name="Fujii T."/>
        </authorList>
    </citation>
    <scope>NUCLEOTIDE SEQUENCE [LARGE SCALE GENOMIC DNA]</scope>
</reference>
<dbReference type="Gene3D" id="2.40.30.20">
    <property type="match status" value="1"/>
</dbReference>
<dbReference type="STRING" id="247490.KSU1_C1051"/>